<dbReference type="GO" id="GO:0006189">
    <property type="term" value="P:'de novo' IMP biosynthetic process"/>
    <property type="evidence" value="ECO:0007669"/>
    <property type="project" value="UniProtKB-UniRule"/>
</dbReference>
<dbReference type="InterPro" id="IPR004607">
    <property type="entry name" value="GART"/>
</dbReference>
<dbReference type="NCBIfam" id="TIGR00639">
    <property type="entry name" value="PurN"/>
    <property type="match status" value="1"/>
</dbReference>
<feature type="binding site" evidence="4">
    <location>
        <begin position="85"/>
        <end position="88"/>
    </location>
    <ligand>
        <name>(6R)-10-formyltetrahydrofolate</name>
        <dbReference type="ChEBI" id="CHEBI:195366"/>
    </ligand>
</feature>
<reference evidence="6 7" key="1">
    <citation type="submission" date="2017-09" db="EMBL/GenBank/DDBJ databases">
        <title>Bacterial strain isolated from the female urinary microbiota.</title>
        <authorList>
            <person name="Thomas-White K."/>
            <person name="Kumar N."/>
            <person name="Forster S."/>
            <person name="Putonti C."/>
            <person name="Lawley T."/>
            <person name="Wolfe A.J."/>
        </authorList>
    </citation>
    <scope>NUCLEOTIDE SEQUENCE [LARGE SCALE GENOMIC DNA]</scope>
    <source>
        <strain evidence="6 7">UMB1301</strain>
    </source>
</reference>
<dbReference type="GO" id="GO:0005829">
    <property type="term" value="C:cytosol"/>
    <property type="evidence" value="ECO:0007669"/>
    <property type="project" value="TreeGrafter"/>
</dbReference>
<dbReference type="Gene3D" id="3.40.50.170">
    <property type="entry name" value="Formyl transferase, N-terminal domain"/>
    <property type="match status" value="1"/>
</dbReference>
<keyword evidence="3 4" id="KW-0658">Purine biosynthesis</keyword>
<sequence length="204" mass="22058">MRILLLASGSGTLTQAVLDAAGPYSVVAVGSDLPDAPVLRRAQQAGVDDFCVDFSSYEDRSDWNRALAEVVEGYQPDWIVSAGLMRILGPEFVSRFAGKIINTHPALLPSFPGAHAVRDALAHGVHVTGTTIHLIDEGVDTGPIIRQFPIEISPTDTEETLHEKIKEVERAQLVRLLSDLATHSLSLDGRRVTLTPVESESSRV</sequence>
<comment type="similarity">
    <text evidence="4">Belongs to the GART family.</text>
</comment>
<protein>
    <recommendedName>
        <fullName evidence="4">Phosphoribosylglycinamide formyltransferase</fullName>
        <ecNumber evidence="4">2.1.2.2</ecNumber>
    </recommendedName>
    <alternativeName>
        <fullName evidence="4">5'-phosphoribosylglycinamide transformylase</fullName>
    </alternativeName>
    <alternativeName>
        <fullName evidence="4">GAR transformylase</fullName>
        <shortName evidence="4">GART</shortName>
    </alternativeName>
</protein>
<dbReference type="InterPro" id="IPR002376">
    <property type="entry name" value="Formyl_transf_N"/>
</dbReference>
<dbReference type="PANTHER" id="PTHR43369">
    <property type="entry name" value="PHOSPHORIBOSYLGLYCINAMIDE FORMYLTRANSFERASE"/>
    <property type="match status" value="1"/>
</dbReference>
<evidence type="ECO:0000313" key="7">
    <source>
        <dbReference type="Proteomes" id="UP000235598"/>
    </source>
</evidence>
<dbReference type="EMBL" id="PNHK01000001">
    <property type="protein sequence ID" value="PMD05857.1"/>
    <property type="molecule type" value="Genomic_DNA"/>
</dbReference>
<gene>
    <name evidence="4" type="primary">purN</name>
    <name evidence="6" type="ORF">CJ199_00105</name>
</gene>
<dbReference type="CDD" id="cd08645">
    <property type="entry name" value="FMT_core_GART"/>
    <property type="match status" value="1"/>
</dbReference>
<comment type="pathway">
    <text evidence="1 4">Purine metabolism; IMP biosynthesis via de novo pathway; N(2)-formyl-N(1)-(5-phospho-D-ribosyl)glycinamide from N(1)-(5-phospho-D-ribosyl)glycinamide (10-formyl THF route): step 1/1.</text>
</comment>
<evidence type="ECO:0000256" key="3">
    <source>
        <dbReference type="ARBA" id="ARBA00022755"/>
    </source>
</evidence>
<dbReference type="GO" id="GO:0004644">
    <property type="term" value="F:phosphoribosylglycinamide formyltransferase activity"/>
    <property type="evidence" value="ECO:0007669"/>
    <property type="project" value="UniProtKB-UniRule"/>
</dbReference>
<dbReference type="Proteomes" id="UP000235598">
    <property type="component" value="Unassembled WGS sequence"/>
</dbReference>
<dbReference type="AlphaFoldDB" id="A0A2N6VP31"/>
<dbReference type="RefSeq" id="WP_102237516.1">
    <property type="nucleotide sequence ID" value="NZ_PNHK01000001.1"/>
</dbReference>
<evidence type="ECO:0000256" key="4">
    <source>
        <dbReference type="HAMAP-Rule" id="MF_01930"/>
    </source>
</evidence>
<dbReference type="OrthoDB" id="9806170at2"/>
<keyword evidence="2 4" id="KW-0808">Transferase</keyword>
<dbReference type="UniPathway" id="UPA00074">
    <property type="reaction ID" value="UER00126"/>
</dbReference>
<dbReference type="EC" id="2.1.2.2" evidence="4"/>
<feature type="domain" description="Formyl transferase N-terminal" evidence="5">
    <location>
        <begin position="1"/>
        <end position="176"/>
    </location>
</feature>
<dbReference type="Pfam" id="PF00551">
    <property type="entry name" value="Formyl_trans_N"/>
    <property type="match status" value="1"/>
</dbReference>
<feature type="binding site" evidence="4">
    <location>
        <position position="60"/>
    </location>
    <ligand>
        <name>(6R)-10-formyltetrahydrofolate</name>
        <dbReference type="ChEBI" id="CHEBI:195366"/>
    </ligand>
</feature>
<comment type="catalytic activity">
    <reaction evidence="4">
        <text>N(1)-(5-phospho-beta-D-ribosyl)glycinamide + (6R)-10-formyltetrahydrofolate = N(2)-formyl-N(1)-(5-phospho-beta-D-ribosyl)glycinamide + (6S)-5,6,7,8-tetrahydrofolate + H(+)</text>
        <dbReference type="Rhea" id="RHEA:15053"/>
        <dbReference type="ChEBI" id="CHEBI:15378"/>
        <dbReference type="ChEBI" id="CHEBI:57453"/>
        <dbReference type="ChEBI" id="CHEBI:143788"/>
        <dbReference type="ChEBI" id="CHEBI:147286"/>
        <dbReference type="ChEBI" id="CHEBI:195366"/>
        <dbReference type="EC" id="2.1.2.2"/>
    </reaction>
</comment>
<dbReference type="PANTHER" id="PTHR43369:SF2">
    <property type="entry name" value="PHOSPHORIBOSYLGLYCINAMIDE FORMYLTRANSFERASE"/>
    <property type="match status" value="1"/>
</dbReference>
<proteinExistence type="inferred from homology"/>
<comment type="function">
    <text evidence="4">Catalyzes the transfer of a formyl group from 10-formyltetrahydrofolate to 5-phospho-ribosyl-glycinamide (GAR), producing 5-phospho-ribosyl-N-formylglycinamide (FGAR) and tetrahydrofolate.</text>
</comment>
<dbReference type="InterPro" id="IPR036477">
    <property type="entry name" value="Formyl_transf_N_sf"/>
</dbReference>
<evidence type="ECO:0000313" key="6">
    <source>
        <dbReference type="EMBL" id="PMD05857.1"/>
    </source>
</evidence>
<organism evidence="6 7">
    <name type="scientific">Brevibacterium paucivorans</name>
    <dbReference type="NCBI Taxonomy" id="170994"/>
    <lineage>
        <taxon>Bacteria</taxon>
        <taxon>Bacillati</taxon>
        <taxon>Actinomycetota</taxon>
        <taxon>Actinomycetes</taxon>
        <taxon>Micrococcales</taxon>
        <taxon>Brevibacteriaceae</taxon>
        <taxon>Brevibacterium</taxon>
    </lineage>
</organism>
<dbReference type="SUPFAM" id="SSF53328">
    <property type="entry name" value="Formyltransferase"/>
    <property type="match status" value="1"/>
</dbReference>
<accession>A0A2N6VP31</accession>
<name>A0A2N6VP31_9MICO</name>
<dbReference type="HAMAP" id="MF_01930">
    <property type="entry name" value="PurN"/>
    <property type="match status" value="1"/>
</dbReference>
<feature type="site" description="Raises pKa of active site His" evidence="4">
    <location>
        <position position="140"/>
    </location>
</feature>
<feature type="binding site" evidence="4">
    <location>
        <position position="102"/>
    </location>
    <ligand>
        <name>(6R)-10-formyltetrahydrofolate</name>
        <dbReference type="ChEBI" id="CHEBI:195366"/>
    </ligand>
</feature>
<feature type="active site" description="Proton donor" evidence="4">
    <location>
        <position position="104"/>
    </location>
</feature>
<evidence type="ECO:0000256" key="2">
    <source>
        <dbReference type="ARBA" id="ARBA00022679"/>
    </source>
</evidence>
<evidence type="ECO:0000259" key="5">
    <source>
        <dbReference type="Pfam" id="PF00551"/>
    </source>
</evidence>
<evidence type="ECO:0000256" key="1">
    <source>
        <dbReference type="ARBA" id="ARBA00005054"/>
    </source>
</evidence>
<comment type="caution">
    <text evidence="4">Lacks conserved residue(s) required for the propagation of feature annotation.</text>
</comment>
<comment type="caution">
    <text evidence="6">The sequence shown here is derived from an EMBL/GenBank/DDBJ whole genome shotgun (WGS) entry which is preliminary data.</text>
</comment>